<evidence type="ECO:0008006" key="3">
    <source>
        <dbReference type="Google" id="ProtNLM"/>
    </source>
</evidence>
<accession>A0ABP0DJ30</accession>
<gene>
    <name evidence="1" type="ORF">SEPCBS57363_002977</name>
</gene>
<proteinExistence type="predicted"/>
<keyword evidence="2" id="KW-1185">Reference proteome</keyword>
<evidence type="ECO:0000313" key="2">
    <source>
        <dbReference type="Proteomes" id="UP001642501"/>
    </source>
</evidence>
<evidence type="ECO:0000313" key="1">
    <source>
        <dbReference type="EMBL" id="CAK7268207.1"/>
    </source>
</evidence>
<dbReference type="Proteomes" id="UP001642501">
    <property type="component" value="Unassembled WGS sequence"/>
</dbReference>
<comment type="caution">
    <text evidence="1">The sequence shown here is derived from an EMBL/GenBank/DDBJ whole genome shotgun (WGS) entry which is preliminary data.</text>
</comment>
<protein>
    <recommendedName>
        <fullName evidence="3">Cyclin N-terminal domain-containing protein</fullName>
    </recommendedName>
</protein>
<dbReference type="EMBL" id="CAWUOM010000043">
    <property type="protein sequence ID" value="CAK7268207.1"/>
    <property type="molecule type" value="Genomic_DNA"/>
</dbReference>
<sequence>MPPKAATVASPPSPLPDVEASALHPIFSPESVKASLEYLSDTDTDNAETAIKAVGSAKYGDANKDAGAFWADLIDAVSLSTSSAVFCEEEEVASELDYRARTALVAAYRTVFRHAGFTVDSYVSTYDLLQTAHSRQLTSQPALEVKRNCALAAVLALSTFNPRLWMSALERLRQAQRRCTSSPLNIDQLTRAIV</sequence>
<name>A0ABP0DJ30_9PEZI</name>
<organism evidence="1 2">
    <name type="scientific">Sporothrix epigloea</name>
    <dbReference type="NCBI Taxonomy" id="1892477"/>
    <lineage>
        <taxon>Eukaryota</taxon>
        <taxon>Fungi</taxon>
        <taxon>Dikarya</taxon>
        <taxon>Ascomycota</taxon>
        <taxon>Pezizomycotina</taxon>
        <taxon>Sordariomycetes</taxon>
        <taxon>Sordariomycetidae</taxon>
        <taxon>Ophiostomatales</taxon>
        <taxon>Ophiostomataceae</taxon>
        <taxon>Sporothrix</taxon>
    </lineage>
</organism>
<reference evidence="1 2" key="1">
    <citation type="submission" date="2024-01" db="EMBL/GenBank/DDBJ databases">
        <authorList>
            <person name="Allen C."/>
            <person name="Tagirdzhanova G."/>
        </authorList>
    </citation>
    <scope>NUCLEOTIDE SEQUENCE [LARGE SCALE GENOMIC DNA]</scope>
    <source>
        <strain evidence="1 2">CBS 573.63</strain>
    </source>
</reference>